<dbReference type="EMBL" id="FPAB01000002">
    <property type="protein sequence ID" value="SFS58968.1"/>
    <property type="molecule type" value="Genomic_DNA"/>
</dbReference>
<reference evidence="3" key="1">
    <citation type="submission" date="2016-10" db="EMBL/GenBank/DDBJ databases">
        <authorList>
            <person name="Varghese N."/>
            <person name="Submissions S."/>
        </authorList>
    </citation>
    <scope>NUCLEOTIDE SEQUENCE [LARGE SCALE GENOMIC DNA]</scope>
    <source>
        <strain evidence="3">CGMCC 4.7047</strain>
    </source>
</reference>
<dbReference type="STRING" id="1176198.SAMN05444716_102680"/>
<dbReference type="PANTHER" id="PTHR35870">
    <property type="entry name" value="PROTEIN, PUTATIVE (AFU_ORTHOLOGUE AFUA_5G03330)-RELATED"/>
    <property type="match status" value="1"/>
</dbReference>
<dbReference type="RefSeq" id="WP_093842551.1">
    <property type="nucleotide sequence ID" value="NZ_CP054938.1"/>
</dbReference>
<evidence type="ECO:0000313" key="3">
    <source>
        <dbReference type="Proteomes" id="UP000198873"/>
    </source>
</evidence>
<dbReference type="GO" id="GO:0016491">
    <property type="term" value="F:oxidoreductase activity"/>
    <property type="evidence" value="ECO:0007669"/>
    <property type="project" value="UniProtKB-KW"/>
</dbReference>
<dbReference type="InterPro" id="IPR025337">
    <property type="entry name" value="Questin_oxidase-like"/>
</dbReference>
<organism evidence="2 3">
    <name type="scientific">Streptomyces harbinensis</name>
    <dbReference type="NCBI Taxonomy" id="1176198"/>
    <lineage>
        <taxon>Bacteria</taxon>
        <taxon>Bacillati</taxon>
        <taxon>Actinomycetota</taxon>
        <taxon>Actinomycetes</taxon>
        <taxon>Kitasatosporales</taxon>
        <taxon>Streptomycetaceae</taxon>
        <taxon>Streptomyces</taxon>
    </lineage>
</organism>
<dbReference type="Pfam" id="PF14027">
    <property type="entry name" value="Questin_oxidase"/>
    <property type="match status" value="1"/>
</dbReference>
<name>A0A1I6R379_9ACTN</name>
<dbReference type="AlphaFoldDB" id="A0A1I6R379"/>
<proteinExistence type="predicted"/>
<evidence type="ECO:0000256" key="1">
    <source>
        <dbReference type="ARBA" id="ARBA00023002"/>
    </source>
</evidence>
<gene>
    <name evidence="2" type="ORF">SAMN05444716_102680</name>
</gene>
<evidence type="ECO:0000313" key="2">
    <source>
        <dbReference type="EMBL" id="SFS58968.1"/>
    </source>
</evidence>
<accession>A0A1I6R379</accession>
<dbReference type="Proteomes" id="UP000198873">
    <property type="component" value="Unassembled WGS sequence"/>
</dbReference>
<sequence length="413" mass="46249">MNRTTITDSPVVERLLDDRTHYIEFNSDPGLTGPAFPTDRLLPSAKHLSNHAKHAVVALAGLGAPAETIEAYYRDYTTLTPYGYPLEPARASRGTITEENWQRWIGARSHYADYCAFFDRRERELGLDTLLRTYLPALLPGWVGAFTHATIHLGWALDAGNRWMTIEGLAYLAFSAVSCHPERATPAADLRDQHPVDSLLRIAGEWERDRDGLRTWAETLIADTSPAASAGIHPELAGLQYRIARVLGEGHPLIDRTPPWTEEDPGAAWDRLYYAVTLLYLAMPGDFIALHLITSLHAMEQIAGRLPADRQREAVRSYWRGILCVLFSRAEFPARTELAALHARYAGSFDDGTDPAHAAEWERTIARAIGQIEEHNPKLVYVLRRVWHRTGHHTIYRAAAGHFTPTPEALKSA</sequence>
<keyword evidence="3" id="KW-1185">Reference proteome</keyword>
<protein>
    <submittedName>
        <fullName evidence="2">Uncharacterized protein</fullName>
    </submittedName>
</protein>
<keyword evidence="1" id="KW-0560">Oxidoreductase</keyword>
<dbReference type="PANTHER" id="PTHR35870:SF1">
    <property type="entry name" value="PROTEIN, PUTATIVE (AFU_ORTHOLOGUE AFUA_5G03330)-RELATED"/>
    <property type="match status" value="1"/>
</dbReference>